<dbReference type="InterPro" id="IPR051690">
    <property type="entry name" value="PseI-like"/>
</dbReference>
<dbReference type="Proteomes" id="UP000218272">
    <property type="component" value="Chromosome SCLO_1"/>
</dbReference>
<dbReference type="KEGG" id="sclo:SCLO_1028140"/>
<dbReference type="Pfam" id="PF03102">
    <property type="entry name" value="NeuB"/>
    <property type="match status" value="1"/>
</dbReference>
<evidence type="ECO:0000313" key="2">
    <source>
        <dbReference type="EMBL" id="BAV65854.1"/>
    </source>
</evidence>
<dbReference type="GO" id="GO:0016051">
    <property type="term" value="P:carbohydrate biosynthetic process"/>
    <property type="evidence" value="ECO:0007669"/>
    <property type="project" value="InterPro"/>
</dbReference>
<name>A0A1E1F5R9_9SPHN</name>
<keyword evidence="3" id="KW-1185">Reference proteome</keyword>
<evidence type="ECO:0000259" key="1">
    <source>
        <dbReference type="Pfam" id="PF03102"/>
    </source>
</evidence>
<dbReference type="GO" id="GO:0047444">
    <property type="term" value="F:N-acylneuraminate-9-phosphate synthase activity"/>
    <property type="evidence" value="ECO:0007669"/>
    <property type="project" value="TreeGrafter"/>
</dbReference>
<dbReference type="OrthoDB" id="9781701at2"/>
<accession>A0A1E1F5R9</accession>
<evidence type="ECO:0000313" key="3">
    <source>
        <dbReference type="Proteomes" id="UP000218272"/>
    </source>
</evidence>
<proteinExistence type="predicted"/>
<organism evidence="2 3">
    <name type="scientific">Sphingobium cloacae</name>
    <dbReference type="NCBI Taxonomy" id="120107"/>
    <lineage>
        <taxon>Bacteria</taxon>
        <taxon>Pseudomonadati</taxon>
        <taxon>Pseudomonadota</taxon>
        <taxon>Alphaproteobacteria</taxon>
        <taxon>Sphingomonadales</taxon>
        <taxon>Sphingomonadaceae</taxon>
        <taxon>Sphingobium</taxon>
    </lineage>
</organism>
<dbReference type="EMBL" id="AP017655">
    <property type="protein sequence ID" value="BAV65854.1"/>
    <property type="molecule type" value="Genomic_DNA"/>
</dbReference>
<gene>
    <name evidence="2" type="ORF">SCLO_1028140</name>
</gene>
<dbReference type="SUPFAM" id="SSF51569">
    <property type="entry name" value="Aldolase"/>
    <property type="match status" value="1"/>
</dbReference>
<dbReference type="PANTHER" id="PTHR42966">
    <property type="entry name" value="N-ACETYLNEURAMINATE SYNTHASE"/>
    <property type="match status" value="1"/>
</dbReference>
<dbReference type="InterPro" id="IPR013785">
    <property type="entry name" value="Aldolase_TIM"/>
</dbReference>
<dbReference type="InterPro" id="IPR013132">
    <property type="entry name" value="PseI/NeuA/B-like_N"/>
</dbReference>
<reference evidence="2 3" key="1">
    <citation type="submission" date="2016-10" db="EMBL/GenBank/DDBJ databases">
        <title>Complete Genome Sequence of the Nonylphenol-Degrading Bacterium Sphingobium cloacae JCM 10874T.</title>
        <authorList>
            <person name="Ootsuka M."/>
            <person name="Nishizawa T."/>
            <person name="Ohta H."/>
        </authorList>
    </citation>
    <scope>NUCLEOTIDE SEQUENCE [LARGE SCALE GENOMIC DNA]</scope>
    <source>
        <strain evidence="2 3">JCM 10874</strain>
    </source>
</reference>
<protein>
    <recommendedName>
        <fullName evidence="1">PseI/NeuA/B-like domain-containing protein</fullName>
    </recommendedName>
</protein>
<sequence>MMQTITGNFLSLIENIASTYATDTIYILGKGPSVDLVDPQIYANSLVIGLNDAERIAPADITIFHGSWVKGGLRESGYRSRLYLTAQPGFKAGDKAVVEAPLVHLNQETSELLMQRMMTDSLEIEEVLFVTALKLSRMIAGIRGRSQTVYMLGFDFSAEKGHSRALVHDYADDSEDERLLKISAQEFYFLNALYALRDSPLDIRHVGYRSFSGITPEELNGHAGARFATPESRVDVVAELTTNHFGDRFRLEKMIRASKAAGANYIKLQKRDVESFYSREQLSSPYNSPFGRTFGDYRHQLELSQEDFLFVDALCRDLSMGWFASVLDEPSFHVMVDIGVPMVKLPSTISEHKNYLKFVAENYRGSVVLSTGMTDESYERFVTEAFVECEKIYLLQCNSAYPTPLEHCNIGVVRHYHGLSRQNPRIVPGYSSHDHGWKASALAVAAGARMLEKHVKLGNTEWAHFDAVAVDLTTSDFREYVDHIREAELIMGSDQKRVNESEHHKYRK</sequence>
<dbReference type="PANTHER" id="PTHR42966:SF1">
    <property type="entry name" value="SIALIC ACID SYNTHASE"/>
    <property type="match status" value="1"/>
</dbReference>
<feature type="domain" description="PseI/NeuA/B-like" evidence="1">
    <location>
        <begin position="254"/>
        <end position="496"/>
    </location>
</feature>
<dbReference type="AlphaFoldDB" id="A0A1E1F5R9"/>
<dbReference type="Gene3D" id="3.20.20.70">
    <property type="entry name" value="Aldolase class I"/>
    <property type="match status" value="1"/>
</dbReference>